<protein>
    <recommendedName>
        <fullName evidence="1">DNA-binding transcriptional repressor CapW winged helix-turn-helix domain-containing protein</fullName>
    </recommendedName>
</protein>
<sequence length="151" mass="17590">MFKTAVERRYWLIELLANWEGRVNSGHLQHYCQLGRQQASKTITSYQDEHPNQLEYCASAKSFLPTENFAPKFISIEVAEYLDWMSGQHAYQREQTEKYHIATAVLMTPKRLVKPTIMRPLIHALRQQTRVEINYTSVSNPDPEGRIIVPV</sequence>
<dbReference type="Proteomes" id="UP000823889">
    <property type="component" value="Unassembled WGS sequence"/>
</dbReference>
<dbReference type="Pfam" id="PF26109">
    <property type="entry name" value="WHD_BrxR"/>
    <property type="match status" value="1"/>
</dbReference>
<evidence type="ECO:0000313" key="2">
    <source>
        <dbReference type="EMBL" id="HJD43529.1"/>
    </source>
</evidence>
<reference evidence="2" key="1">
    <citation type="journal article" date="2021" name="PeerJ">
        <title>Extensive microbial diversity within the chicken gut microbiome revealed by metagenomics and culture.</title>
        <authorList>
            <person name="Gilroy R."/>
            <person name="Ravi A."/>
            <person name="Getino M."/>
            <person name="Pursley I."/>
            <person name="Horton D.L."/>
            <person name="Alikhan N.F."/>
            <person name="Baker D."/>
            <person name="Gharbi K."/>
            <person name="Hall N."/>
            <person name="Watson M."/>
            <person name="Adriaenssens E.M."/>
            <person name="Foster-Nyarko E."/>
            <person name="Jarju S."/>
            <person name="Secka A."/>
            <person name="Antonio M."/>
            <person name="Oren A."/>
            <person name="Chaudhuri R.R."/>
            <person name="La Ragione R."/>
            <person name="Hildebrand F."/>
            <person name="Pallen M.J."/>
        </authorList>
    </citation>
    <scope>NUCLEOTIDE SEQUENCE</scope>
    <source>
        <strain evidence="2">9264</strain>
    </source>
</reference>
<organism evidence="2 3">
    <name type="scientific">Candidatus Paenalcaligenes intestinipullorum</name>
    <dbReference type="NCBI Taxonomy" id="2838718"/>
    <lineage>
        <taxon>Bacteria</taxon>
        <taxon>Pseudomonadati</taxon>
        <taxon>Pseudomonadota</taxon>
        <taxon>Betaproteobacteria</taxon>
        <taxon>Burkholderiales</taxon>
        <taxon>Alcaligenaceae</taxon>
        <taxon>Paenalcaligenes</taxon>
    </lineage>
</organism>
<evidence type="ECO:0000259" key="1">
    <source>
        <dbReference type="Pfam" id="PF26109"/>
    </source>
</evidence>
<name>A0A9D2RGH3_9BURK</name>
<dbReference type="EMBL" id="DWUQ01000012">
    <property type="protein sequence ID" value="HJD43529.1"/>
    <property type="molecule type" value="Genomic_DNA"/>
</dbReference>
<feature type="non-terminal residue" evidence="2">
    <location>
        <position position="151"/>
    </location>
</feature>
<dbReference type="PROSITE" id="PS52050">
    <property type="entry name" value="WYL"/>
    <property type="match status" value="1"/>
</dbReference>
<reference evidence="2" key="2">
    <citation type="submission" date="2021-04" db="EMBL/GenBank/DDBJ databases">
        <authorList>
            <person name="Gilroy R."/>
        </authorList>
    </citation>
    <scope>NUCLEOTIDE SEQUENCE</scope>
    <source>
        <strain evidence="2">9264</strain>
    </source>
</reference>
<dbReference type="InterPro" id="IPR059019">
    <property type="entry name" value="WHD_CapW"/>
</dbReference>
<feature type="domain" description="DNA-binding transcriptional repressor CapW winged helix-turn-helix" evidence="1">
    <location>
        <begin position="6"/>
        <end position="86"/>
    </location>
</feature>
<gene>
    <name evidence="2" type="ORF">H9906_00685</name>
</gene>
<evidence type="ECO:0000313" key="3">
    <source>
        <dbReference type="Proteomes" id="UP000823889"/>
    </source>
</evidence>
<accession>A0A9D2RGH3</accession>
<comment type="caution">
    <text evidence="2">The sequence shown here is derived from an EMBL/GenBank/DDBJ whole genome shotgun (WGS) entry which is preliminary data.</text>
</comment>
<proteinExistence type="predicted"/>
<dbReference type="AlphaFoldDB" id="A0A9D2RGH3"/>